<reference evidence="1" key="1">
    <citation type="submission" date="2021-01" db="EMBL/GenBank/DDBJ databases">
        <title>Whole genome shotgun sequence of Sphaerimonospora thailandensis NBRC 107569.</title>
        <authorList>
            <person name="Komaki H."/>
            <person name="Tamura T."/>
        </authorList>
    </citation>
    <scope>NUCLEOTIDE SEQUENCE</scope>
    <source>
        <strain evidence="1">NBRC 107569</strain>
    </source>
</reference>
<dbReference type="AlphaFoldDB" id="A0A8J3RCT3"/>
<dbReference type="Proteomes" id="UP000610966">
    <property type="component" value="Unassembled WGS sequence"/>
</dbReference>
<name>A0A8J3RCT3_9ACTN</name>
<proteinExistence type="predicted"/>
<dbReference type="PROSITE" id="PS51257">
    <property type="entry name" value="PROKAR_LIPOPROTEIN"/>
    <property type="match status" value="1"/>
</dbReference>
<comment type="caution">
    <text evidence="1">The sequence shown here is derived from an EMBL/GenBank/DDBJ whole genome shotgun (WGS) entry which is preliminary data.</text>
</comment>
<sequence>MNVQGRNEGRRARVGAAALVSLVLVGCQPYARELFIVTNETEETVVVSWSDGRVYATLHPGESAEQMPPAERCLTTPLPADRFYAKAESGKRYDYGRPPCAGERWRIGATASPRVSPS</sequence>
<accession>A0A8J3RCT3</accession>
<evidence type="ECO:0000313" key="2">
    <source>
        <dbReference type="Proteomes" id="UP000610966"/>
    </source>
</evidence>
<protein>
    <submittedName>
        <fullName evidence="1">Uncharacterized protein</fullName>
    </submittedName>
</protein>
<dbReference type="EMBL" id="BOOG01000086">
    <property type="protein sequence ID" value="GIH73372.1"/>
    <property type="molecule type" value="Genomic_DNA"/>
</dbReference>
<organism evidence="1 2">
    <name type="scientific">Sphaerimonospora thailandensis</name>
    <dbReference type="NCBI Taxonomy" id="795644"/>
    <lineage>
        <taxon>Bacteria</taxon>
        <taxon>Bacillati</taxon>
        <taxon>Actinomycetota</taxon>
        <taxon>Actinomycetes</taxon>
        <taxon>Streptosporangiales</taxon>
        <taxon>Streptosporangiaceae</taxon>
        <taxon>Sphaerimonospora</taxon>
    </lineage>
</organism>
<gene>
    <name evidence="1" type="ORF">Mth01_56250</name>
</gene>
<evidence type="ECO:0000313" key="1">
    <source>
        <dbReference type="EMBL" id="GIH73372.1"/>
    </source>
</evidence>
<keyword evidence="2" id="KW-1185">Reference proteome</keyword>